<dbReference type="GO" id="GO:0016020">
    <property type="term" value="C:membrane"/>
    <property type="evidence" value="ECO:0007669"/>
    <property type="project" value="UniProtKB-SubCell"/>
</dbReference>
<feature type="transmembrane region" description="Helical" evidence="5">
    <location>
        <begin position="191"/>
        <end position="211"/>
    </location>
</feature>
<organism evidence="6 7">
    <name type="scientific">[Candida] arabinofermentans NRRL YB-2248</name>
    <dbReference type="NCBI Taxonomy" id="983967"/>
    <lineage>
        <taxon>Eukaryota</taxon>
        <taxon>Fungi</taxon>
        <taxon>Dikarya</taxon>
        <taxon>Ascomycota</taxon>
        <taxon>Saccharomycotina</taxon>
        <taxon>Pichiomycetes</taxon>
        <taxon>Pichiales</taxon>
        <taxon>Pichiaceae</taxon>
        <taxon>Ogataea</taxon>
        <taxon>Ogataea/Candida clade</taxon>
    </lineage>
</organism>
<feature type="transmembrane region" description="Helical" evidence="5">
    <location>
        <begin position="134"/>
        <end position="152"/>
    </location>
</feature>
<feature type="transmembrane region" description="Helical" evidence="5">
    <location>
        <begin position="223"/>
        <end position="243"/>
    </location>
</feature>
<evidence type="ECO:0008006" key="8">
    <source>
        <dbReference type="Google" id="ProtNLM"/>
    </source>
</evidence>
<dbReference type="Proteomes" id="UP000094801">
    <property type="component" value="Unassembled WGS sequence"/>
</dbReference>
<evidence type="ECO:0000256" key="2">
    <source>
        <dbReference type="ARBA" id="ARBA00022692"/>
    </source>
</evidence>
<reference evidence="7" key="1">
    <citation type="submission" date="2016-04" db="EMBL/GenBank/DDBJ databases">
        <title>Comparative genomics of biotechnologically important yeasts.</title>
        <authorList>
            <consortium name="DOE Joint Genome Institute"/>
            <person name="Riley R."/>
            <person name="Haridas S."/>
            <person name="Wolfe K.H."/>
            <person name="Lopes M.R."/>
            <person name="Hittinger C.T."/>
            <person name="Goker M."/>
            <person name="Salamov A."/>
            <person name="Wisecaver J."/>
            <person name="Long T.M."/>
            <person name="Aerts A.L."/>
            <person name="Barry K."/>
            <person name="Choi C."/>
            <person name="Clum A."/>
            <person name="Coughlan A.Y."/>
            <person name="Deshpande S."/>
            <person name="Douglass A.P."/>
            <person name="Hanson S.J."/>
            <person name="Klenk H.-P."/>
            <person name="Labutti K."/>
            <person name="Lapidus A."/>
            <person name="Lindquist E."/>
            <person name="Lipzen A."/>
            <person name="Meier-Kolthoff J.P."/>
            <person name="Ohm R.A."/>
            <person name="Otillar R.P."/>
            <person name="Pangilinan J."/>
            <person name="Peng Y."/>
            <person name="Rokas A."/>
            <person name="Rosa C.A."/>
            <person name="Scheuner C."/>
            <person name="Sibirny A.A."/>
            <person name="Slot J.C."/>
            <person name="Stielow J.B."/>
            <person name="Sun H."/>
            <person name="Kurtzman C.P."/>
            <person name="Blackwell M."/>
            <person name="Grigoriev I.V."/>
            <person name="Jeffries T.W."/>
        </authorList>
    </citation>
    <scope>NUCLEOTIDE SEQUENCE [LARGE SCALE GENOMIC DNA]</scope>
    <source>
        <strain evidence="7">NRRL YB-2248</strain>
    </source>
</reference>
<keyword evidence="4 5" id="KW-0472">Membrane</keyword>
<keyword evidence="3 5" id="KW-1133">Transmembrane helix</keyword>
<dbReference type="PANTHER" id="PTHR16201">
    <property type="entry name" value="SEVEN TRANSMEMBRANE PROTEIN 1-RELATED"/>
    <property type="match status" value="1"/>
</dbReference>
<feature type="transmembrane region" description="Helical" evidence="5">
    <location>
        <begin position="6"/>
        <end position="28"/>
    </location>
</feature>
<evidence type="ECO:0000256" key="4">
    <source>
        <dbReference type="ARBA" id="ARBA00023136"/>
    </source>
</evidence>
<dbReference type="AlphaFoldDB" id="A0A1E4SZL0"/>
<dbReference type="Pfam" id="PF04193">
    <property type="entry name" value="PQ-loop"/>
    <property type="match status" value="2"/>
</dbReference>
<feature type="transmembrane region" description="Helical" evidence="5">
    <location>
        <begin position="92"/>
        <end position="113"/>
    </location>
</feature>
<evidence type="ECO:0000313" key="6">
    <source>
        <dbReference type="EMBL" id="ODV84955.1"/>
    </source>
</evidence>
<comment type="subcellular location">
    <subcellularLocation>
        <location evidence="1">Membrane</location>
        <topology evidence="1">Multi-pass membrane protein</topology>
    </subcellularLocation>
</comment>
<dbReference type="Gene3D" id="1.20.1280.290">
    <property type="match status" value="2"/>
</dbReference>
<dbReference type="EMBL" id="KV453854">
    <property type="protein sequence ID" value="ODV84955.1"/>
    <property type="molecule type" value="Genomic_DNA"/>
</dbReference>
<keyword evidence="2 5" id="KW-0812">Transmembrane</keyword>
<accession>A0A1E4SZL0</accession>
<gene>
    <name evidence="6" type="ORF">CANARDRAFT_8089</name>
</gene>
<evidence type="ECO:0000313" key="7">
    <source>
        <dbReference type="Proteomes" id="UP000094801"/>
    </source>
</evidence>
<feature type="transmembrane region" description="Helical" evidence="5">
    <location>
        <begin position="49"/>
        <end position="72"/>
    </location>
</feature>
<proteinExistence type="predicted"/>
<dbReference type="InterPro" id="IPR006603">
    <property type="entry name" value="PQ-loop_rpt"/>
</dbReference>
<sequence length="276" mass="31107">MADTCAIYEAPSLAGFILGSLLAVGIYVSYVPQHLKIISRKSSEGLSPLFLFLGSASGFAAFANLYLISLPARACCRTDLNNFQCLNSQLGFIQVGSQMVGYTLILILCVYLTERSLAESKRDFQSLYRSYQSFIFFATVVTVISVYMAYINRDYGLTLRYANVFGLISTALSVSQYIPQIYTTYCLKHPGSLSIPMMILQTPGGFIWSLSLYLQPGSRWSSWLPYLSAAFMQLVLLLLCFYFRWRYDTDRDEINAIEQIEHENIVDETTPLLTEA</sequence>
<protein>
    <recommendedName>
        <fullName evidence="8">PQ loop repeat protein</fullName>
    </recommendedName>
</protein>
<dbReference type="InterPro" id="IPR051415">
    <property type="entry name" value="LAAT-1"/>
</dbReference>
<dbReference type="OrthoDB" id="19344at2759"/>
<evidence type="ECO:0000256" key="3">
    <source>
        <dbReference type="ARBA" id="ARBA00022989"/>
    </source>
</evidence>
<dbReference type="PANTHER" id="PTHR16201:SF11">
    <property type="entry name" value="PQ-LOOP REPEAT-CONTAINING PROTEIN"/>
    <property type="match status" value="1"/>
</dbReference>
<feature type="transmembrane region" description="Helical" evidence="5">
    <location>
        <begin position="158"/>
        <end position="179"/>
    </location>
</feature>
<keyword evidence="7" id="KW-1185">Reference proteome</keyword>
<evidence type="ECO:0000256" key="5">
    <source>
        <dbReference type="SAM" id="Phobius"/>
    </source>
</evidence>
<name>A0A1E4SZL0_9ASCO</name>
<evidence type="ECO:0000256" key="1">
    <source>
        <dbReference type="ARBA" id="ARBA00004141"/>
    </source>
</evidence>
<dbReference type="SMART" id="SM00679">
    <property type="entry name" value="CTNS"/>
    <property type="match status" value="2"/>
</dbReference>